<dbReference type="AlphaFoldDB" id="A0A6P7GJE7"/>
<dbReference type="InParanoid" id="A0A6P7GJE7"/>
<proteinExistence type="predicted"/>
<accession>A0A6P7GJE7</accession>
<evidence type="ECO:0000313" key="1">
    <source>
        <dbReference type="RefSeq" id="XP_028145333.1"/>
    </source>
</evidence>
<gene>
    <name evidence="1" type="primary">LOC114338900</name>
</gene>
<dbReference type="RefSeq" id="XP_028145333.1">
    <property type="nucleotide sequence ID" value="XM_028289532.1"/>
</dbReference>
<name>A0A6P7GJE7_DIAVI</name>
<organism evidence="1">
    <name type="scientific">Diabrotica virgifera virgifera</name>
    <name type="common">western corn rootworm</name>
    <dbReference type="NCBI Taxonomy" id="50390"/>
    <lineage>
        <taxon>Eukaryota</taxon>
        <taxon>Metazoa</taxon>
        <taxon>Ecdysozoa</taxon>
        <taxon>Arthropoda</taxon>
        <taxon>Hexapoda</taxon>
        <taxon>Insecta</taxon>
        <taxon>Pterygota</taxon>
        <taxon>Neoptera</taxon>
        <taxon>Endopterygota</taxon>
        <taxon>Coleoptera</taxon>
        <taxon>Polyphaga</taxon>
        <taxon>Cucujiformia</taxon>
        <taxon>Chrysomeloidea</taxon>
        <taxon>Chrysomelidae</taxon>
        <taxon>Galerucinae</taxon>
        <taxon>Diabroticina</taxon>
        <taxon>Diabroticites</taxon>
        <taxon>Diabrotica</taxon>
    </lineage>
</organism>
<dbReference type="PANTHER" id="PTHR35385:SF2">
    <property type="entry name" value="PROTEIN B, PUTATIVE-RELATED"/>
    <property type="match status" value="1"/>
</dbReference>
<sequence length="280" mass="32934">MESIPEGYEYSIINQSSFRIKLHSKEEVEKWVHDLEQKTKVTYRITKTFSVGSVRPVNIFKRIYHCHFNTRKEDTQSSRSRNTNCAHQMFIKIERKLAKPKLPGHSSLIANWPCVIEFKNDHNHTILSAAALRYRPIGDAAKNRFLELFEHGHNASSAYHTYCVEMMVHYGDAYDNYVSDRCFFPTKNDVQNLWKANFKKSYGERSGKNMLIYLEKYLEEQEKNHGILYKVSCVQDNYPVAMHCAFKYTGVSSKNKKQAVIRRGKKYPYNQHLYRDVKLP</sequence>
<dbReference type="PANTHER" id="PTHR35385">
    <property type="entry name" value="PROTEIN B, PUTATIVE-RELATED-RELATED"/>
    <property type="match status" value="1"/>
</dbReference>
<protein>
    <submittedName>
        <fullName evidence="1">Uncharacterized protein LOC114338900</fullName>
    </submittedName>
</protein>
<reference evidence="1" key="1">
    <citation type="submission" date="2025-08" db="UniProtKB">
        <authorList>
            <consortium name="RefSeq"/>
        </authorList>
    </citation>
    <scope>IDENTIFICATION</scope>
    <source>
        <tissue evidence="1">Whole insect</tissue>
    </source>
</reference>